<comment type="caution">
    <text evidence="2">The sequence shown here is derived from an EMBL/GenBank/DDBJ whole genome shotgun (WGS) entry which is preliminary data.</text>
</comment>
<evidence type="ECO:0000313" key="2">
    <source>
        <dbReference type="EMBL" id="KAK8900595.1"/>
    </source>
</evidence>
<sequence>MASALPTLAMKRHPSHDIHHQMPSIITPGKSSNMNASKASNIQVRGRMPSNHQRLANNFVLPPLESESSQKQLSQENINISNSIQSGLNVQKSMSNKIEKSISKDDGYIDSRYSDNGDEISDDSNKVDDDDDDEGGEVFDADPAEFGITITKL</sequence>
<organism evidence="2 3">
    <name type="scientific">Tritrichomonas musculus</name>
    <dbReference type="NCBI Taxonomy" id="1915356"/>
    <lineage>
        <taxon>Eukaryota</taxon>
        <taxon>Metamonada</taxon>
        <taxon>Parabasalia</taxon>
        <taxon>Tritrichomonadida</taxon>
        <taxon>Tritrichomonadidae</taxon>
        <taxon>Tritrichomonas</taxon>
    </lineage>
</organism>
<reference evidence="2 3" key="1">
    <citation type="submission" date="2024-04" db="EMBL/GenBank/DDBJ databases">
        <title>Tritrichomonas musculus Genome.</title>
        <authorList>
            <person name="Alves-Ferreira E."/>
            <person name="Grigg M."/>
            <person name="Lorenzi H."/>
            <person name="Galac M."/>
        </authorList>
    </citation>
    <scope>NUCLEOTIDE SEQUENCE [LARGE SCALE GENOMIC DNA]</scope>
    <source>
        <strain evidence="2 3">EAF2021</strain>
    </source>
</reference>
<evidence type="ECO:0000313" key="3">
    <source>
        <dbReference type="Proteomes" id="UP001470230"/>
    </source>
</evidence>
<protein>
    <submittedName>
        <fullName evidence="2">Uncharacterized protein</fullName>
    </submittedName>
</protein>
<accession>A0ABR2LB59</accession>
<feature type="region of interest" description="Disordered" evidence="1">
    <location>
        <begin position="99"/>
        <end position="153"/>
    </location>
</feature>
<feature type="compositionally biased region" description="Acidic residues" evidence="1">
    <location>
        <begin position="116"/>
        <end position="143"/>
    </location>
</feature>
<dbReference type="EMBL" id="JAPFFF010000001">
    <property type="protein sequence ID" value="KAK8900595.1"/>
    <property type="molecule type" value="Genomic_DNA"/>
</dbReference>
<feature type="region of interest" description="Disordered" evidence="1">
    <location>
        <begin position="1"/>
        <end position="36"/>
    </location>
</feature>
<keyword evidence="3" id="KW-1185">Reference proteome</keyword>
<evidence type="ECO:0000256" key="1">
    <source>
        <dbReference type="SAM" id="MobiDB-lite"/>
    </source>
</evidence>
<gene>
    <name evidence="2" type="ORF">M9Y10_002924</name>
</gene>
<proteinExistence type="predicted"/>
<name>A0ABR2LB59_9EUKA</name>
<feature type="compositionally biased region" description="Basic and acidic residues" evidence="1">
    <location>
        <begin position="99"/>
        <end position="115"/>
    </location>
</feature>
<dbReference type="Proteomes" id="UP001470230">
    <property type="component" value="Unassembled WGS sequence"/>
</dbReference>